<reference evidence="1 2" key="2">
    <citation type="journal article" date="2022" name="Mol. Ecol. Resour.">
        <title>The genomes of chicory, endive, great burdock and yacon provide insights into Asteraceae paleo-polyploidization history and plant inulin production.</title>
        <authorList>
            <person name="Fan W."/>
            <person name="Wang S."/>
            <person name="Wang H."/>
            <person name="Wang A."/>
            <person name="Jiang F."/>
            <person name="Liu H."/>
            <person name="Zhao H."/>
            <person name="Xu D."/>
            <person name="Zhang Y."/>
        </authorList>
    </citation>
    <scope>NUCLEOTIDE SEQUENCE [LARGE SCALE GENOMIC DNA]</scope>
    <source>
        <strain evidence="2">cv. Yunnan</strain>
        <tissue evidence="1">Leaves</tissue>
    </source>
</reference>
<keyword evidence="2" id="KW-1185">Reference proteome</keyword>
<gene>
    <name evidence="1" type="ORF">L1987_04264</name>
</gene>
<evidence type="ECO:0000313" key="2">
    <source>
        <dbReference type="Proteomes" id="UP001056120"/>
    </source>
</evidence>
<protein>
    <submittedName>
        <fullName evidence="1">Uncharacterized protein</fullName>
    </submittedName>
</protein>
<dbReference type="Proteomes" id="UP001056120">
    <property type="component" value="Linkage Group LG01"/>
</dbReference>
<evidence type="ECO:0000313" key="1">
    <source>
        <dbReference type="EMBL" id="KAI3830130.1"/>
    </source>
</evidence>
<organism evidence="1 2">
    <name type="scientific">Smallanthus sonchifolius</name>
    <dbReference type="NCBI Taxonomy" id="185202"/>
    <lineage>
        <taxon>Eukaryota</taxon>
        <taxon>Viridiplantae</taxon>
        <taxon>Streptophyta</taxon>
        <taxon>Embryophyta</taxon>
        <taxon>Tracheophyta</taxon>
        <taxon>Spermatophyta</taxon>
        <taxon>Magnoliopsida</taxon>
        <taxon>eudicotyledons</taxon>
        <taxon>Gunneridae</taxon>
        <taxon>Pentapetalae</taxon>
        <taxon>asterids</taxon>
        <taxon>campanulids</taxon>
        <taxon>Asterales</taxon>
        <taxon>Asteraceae</taxon>
        <taxon>Asteroideae</taxon>
        <taxon>Heliantheae alliance</taxon>
        <taxon>Millerieae</taxon>
        <taxon>Smallanthus</taxon>
    </lineage>
</organism>
<accession>A0ACB9KCX4</accession>
<comment type="caution">
    <text evidence="1">The sequence shown here is derived from an EMBL/GenBank/DDBJ whole genome shotgun (WGS) entry which is preliminary data.</text>
</comment>
<name>A0ACB9KCX4_9ASTR</name>
<dbReference type="EMBL" id="CM042018">
    <property type="protein sequence ID" value="KAI3830130.1"/>
    <property type="molecule type" value="Genomic_DNA"/>
</dbReference>
<reference evidence="2" key="1">
    <citation type="journal article" date="2022" name="Mol. Ecol. Resour.">
        <title>The genomes of chicory, endive, great burdock and yacon provide insights into Asteraceae palaeo-polyploidization history and plant inulin production.</title>
        <authorList>
            <person name="Fan W."/>
            <person name="Wang S."/>
            <person name="Wang H."/>
            <person name="Wang A."/>
            <person name="Jiang F."/>
            <person name="Liu H."/>
            <person name="Zhao H."/>
            <person name="Xu D."/>
            <person name="Zhang Y."/>
        </authorList>
    </citation>
    <scope>NUCLEOTIDE SEQUENCE [LARGE SCALE GENOMIC DNA]</scope>
    <source>
        <strain evidence="2">cv. Yunnan</strain>
    </source>
</reference>
<sequence length="70" mass="8040">MMSDDISSSLPSFLSLTEDFSELLCFRSSDFVFPGSIFAITFLHYRRIFHSLNPLHAPLSPPPTTHRRRV</sequence>
<proteinExistence type="predicted"/>